<feature type="transmembrane region" description="Helical" evidence="1">
    <location>
        <begin position="91"/>
        <end position="111"/>
    </location>
</feature>
<proteinExistence type="predicted"/>
<organism evidence="2 3">
    <name type="scientific">Dermabacter vaginalis</name>
    <dbReference type="NCBI Taxonomy" id="1630135"/>
    <lineage>
        <taxon>Bacteria</taxon>
        <taxon>Bacillati</taxon>
        <taxon>Actinomycetota</taxon>
        <taxon>Actinomycetes</taxon>
        <taxon>Micrococcales</taxon>
        <taxon>Dermabacteraceae</taxon>
        <taxon>Dermabacter</taxon>
    </lineage>
</organism>
<evidence type="ECO:0000256" key="1">
    <source>
        <dbReference type="SAM" id="Phobius"/>
    </source>
</evidence>
<feature type="transmembrane region" description="Helical" evidence="1">
    <location>
        <begin position="6"/>
        <end position="27"/>
    </location>
</feature>
<protein>
    <recommendedName>
        <fullName evidence="4">Integral membrane protein</fullName>
    </recommendedName>
</protein>
<evidence type="ECO:0000313" key="2">
    <source>
        <dbReference type="EMBL" id="ANP26967.1"/>
    </source>
</evidence>
<reference evidence="2 3" key="1">
    <citation type="submission" date="2015-06" db="EMBL/GenBank/DDBJ databases">
        <title>Investigation of pathophysiology for high-risk pregnancy and development of treatment modality based on it.</title>
        <authorList>
            <person name="Kim B.-C."/>
            <person name="Lim S."/>
        </authorList>
    </citation>
    <scope>NUCLEOTIDE SEQUENCE [LARGE SCALE GENOMIC DNA]</scope>
    <source>
        <strain evidence="2 3">AD1-86</strain>
    </source>
</reference>
<dbReference type="STRING" id="1630135.DAD186_04100"/>
<dbReference type="EMBL" id="CP012117">
    <property type="protein sequence ID" value="ANP26967.1"/>
    <property type="molecule type" value="Genomic_DNA"/>
</dbReference>
<feature type="transmembrane region" description="Helical" evidence="1">
    <location>
        <begin position="39"/>
        <end position="60"/>
    </location>
</feature>
<gene>
    <name evidence="2" type="ORF">DAD186_04100</name>
</gene>
<keyword evidence="1" id="KW-0472">Membrane</keyword>
<evidence type="ECO:0008006" key="4">
    <source>
        <dbReference type="Google" id="ProtNLM"/>
    </source>
</evidence>
<keyword evidence="1" id="KW-1133">Transmembrane helix</keyword>
<keyword evidence="1" id="KW-0812">Transmembrane</keyword>
<evidence type="ECO:0000313" key="3">
    <source>
        <dbReference type="Proteomes" id="UP000092596"/>
    </source>
</evidence>
<dbReference type="Proteomes" id="UP000092596">
    <property type="component" value="Chromosome"/>
</dbReference>
<name>A0A1B0ZGA4_9MICO</name>
<dbReference type="AlphaFoldDB" id="A0A1B0ZGA4"/>
<sequence length="112" mass="11864">MYTLMMIFVFLHVLCWAGAFGMWIAAVKNRQPLPGMAHMAAAAPVFGLIAAIIAITGGMGINHMAIGIKLVLSIIVAVCAFIAIKKREATPAPVWFAIPVGIVVNIAIGVFM</sequence>
<feature type="transmembrane region" description="Helical" evidence="1">
    <location>
        <begin position="66"/>
        <end position="84"/>
    </location>
</feature>
<dbReference type="RefSeq" id="WP_065247294.1">
    <property type="nucleotide sequence ID" value="NZ_CP012117.1"/>
</dbReference>
<dbReference type="KEGG" id="dva:DAD186_04100"/>
<accession>A0A1B0ZGA4</accession>